<evidence type="ECO:0000313" key="2">
    <source>
        <dbReference type="EMBL" id="KAK6006638.1"/>
    </source>
</evidence>
<dbReference type="Proteomes" id="UP001341245">
    <property type="component" value="Unassembled WGS sequence"/>
</dbReference>
<evidence type="ECO:0000313" key="3">
    <source>
        <dbReference type="Proteomes" id="UP001341245"/>
    </source>
</evidence>
<dbReference type="PANTHER" id="PTHR38702">
    <property type="entry name" value="CALPONIN-HOMOLOGY (CH) DOMAIN-CONTAINING PROTEIN"/>
    <property type="match status" value="1"/>
</dbReference>
<dbReference type="PANTHER" id="PTHR38702:SF1">
    <property type="entry name" value="CALPONIN-HOMOLOGY (CH) DOMAIN-CONTAINING PROTEIN"/>
    <property type="match status" value="1"/>
</dbReference>
<accession>A0ABR0TQC2</accession>
<proteinExistence type="predicted"/>
<feature type="compositionally biased region" description="Low complexity" evidence="1">
    <location>
        <begin position="40"/>
        <end position="61"/>
    </location>
</feature>
<feature type="region of interest" description="Disordered" evidence="1">
    <location>
        <begin position="1"/>
        <end position="82"/>
    </location>
</feature>
<organism evidence="2 3">
    <name type="scientific">Aureobasidium pullulans</name>
    <name type="common">Black yeast</name>
    <name type="synonym">Pullularia pullulans</name>
    <dbReference type="NCBI Taxonomy" id="5580"/>
    <lineage>
        <taxon>Eukaryota</taxon>
        <taxon>Fungi</taxon>
        <taxon>Dikarya</taxon>
        <taxon>Ascomycota</taxon>
        <taxon>Pezizomycotina</taxon>
        <taxon>Dothideomycetes</taxon>
        <taxon>Dothideomycetidae</taxon>
        <taxon>Dothideales</taxon>
        <taxon>Saccotheciaceae</taxon>
        <taxon>Aureobasidium</taxon>
    </lineage>
</organism>
<sequence length="477" mass="53854">MNASSTSPFLRPSSPALDVPPSLALYPSGCPPLDARSDRSVSTPSTISSSSRSVSSSSARSESGRRKNGYMRPQGTAFSDSARNRDSVMSLGSIAHMQYYFARTGLLDGKGAQFAKPKKGVKQLDTNVAIYTTSEDGLVESPKDTNEEWSEPIMLPPTVSTYAYKEPNVPPPPDLPVLRQQLREALDDAQKVLQESAEGVTYDDATREAIVESVRAPTNSDEPPVAQGWHEIMGLHMLDIITLAIRAAKTYYTSHPRPQQLYAIQSERKIRGDLYEVLDVLKRAAAREFRGGIKEEERAGIGSWIDTINDLMSKEQSHEQHEQKSRAECAWRHGDWTGREREREWLFMSSFDTSSESLPQWTESTPEEPSAFLQALQSGLRLVQLHNEMVRRSERPFGEIKTFFTDVAKPYRCAENLRFWSKASELRWETILSFNVLHVVHGKDAEAWKQFDETVFKWCRGVREEISKEWAESERSA</sequence>
<name>A0ABR0TQC2_AURPU</name>
<protein>
    <submittedName>
        <fullName evidence="2">Uncharacterized protein</fullName>
    </submittedName>
</protein>
<comment type="caution">
    <text evidence="2">The sequence shown here is derived from an EMBL/GenBank/DDBJ whole genome shotgun (WGS) entry which is preliminary data.</text>
</comment>
<keyword evidence="3" id="KW-1185">Reference proteome</keyword>
<reference evidence="2 3" key="1">
    <citation type="submission" date="2023-11" db="EMBL/GenBank/DDBJ databases">
        <title>Draft genome sequence and annotation of the polyextremotolerant black yeast-like fungus Aureobasidium pullulans NRRL 62042.</title>
        <authorList>
            <person name="Dielentheis-Frenken M.R.E."/>
            <person name="Wibberg D."/>
            <person name="Blank L.M."/>
            <person name="Tiso T."/>
        </authorList>
    </citation>
    <scope>NUCLEOTIDE SEQUENCE [LARGE SCALE GENOMIC DNA]</scope>
    <source>
        <strain evidence="2 3">NRRL 62042</strain>
    </source>
</reference>
<gene>
    <name evidence="2" type="ORF">QM012_005646</name>
</gene>
<evidence type="ECO:0000256" key="1">
    <source>
        <dbReference type="SAM" id="MobiDB-lite"/>
    </source>
</evidence>
<dbReference type="EMBL" id="JASGXD010000003">
    <property type="protein sequence ID" value="KAK6006638.1"/>
    <property type="molecule type" value="Genomic_DNA"/>
</dbReference>